<sequence>MTTKLNLTIEESVAAKIKLYAEKQKTSVSRIAEEYFAKLVSDKKTTGKSFVEKYAGIISDIKIEDIDKERDNYLKEKYGI</sequence>
<dbReference type="RefSeq" id="WP_090390654.1">
    <property type="nucleotide sequence ID" value="NZ_FMZO01000007.1"/>
</dbReference>
<evidence type="ECO:0000313" key="1">
    <source>
        <dbReference type="EMBL" id="SDD22181.1"/>
    </source>
</evidence>
<accession>A0A1G6SZN9</accession>
<evidence type="ECO:0000313" key="2">
    <source>
        <dbReference type="Proteomes" id="UP000198757"/>
    </source>
</evidence>
<dbReference type="AlphaFoldDB" id="A0A1G6SZN9"/>
<gene>
    <name evidence="1" type="ORF">SAMN04487894_10733</name>
</gene>
<protein>
    <recommendedName>
        <fullName evidence="3">Ribbon-helix-helix protein, copG family</fullName>
    </recommendedName>
</protein>
<dbReference type="Pfam" id="PF19891">
    <property type="entry name" value="DUF6364"/>
    <property type="match status" value="1"/>
</dbReference>
<evidence type="ECO:0008006" key="3">
    <source>
        <dbReference type="Google" id="ProtNLM"/>
    </source>
</evidence>
<reference evidence="2" key="1">
    <citation type="submission" date="2016-10" db="EMBL/GenBank/DDBJ databases">
        <authorList>
            <person name="Varghese N."/>
            <person name="Submissions S."/>
        </authorList>
    </citation>
    <scope>NUCLEOTIDE SEQUENCE [LARGE SCALE GENOMIC DNA]</scope>
    <source>
        <strain evidence="2">DSM 25811 / CCM 8410 / LMG 26954 / E90</strain>
    </source>
</reference>
<dbReference type="OrthoDB" id="6198066at2"/>
<organism evidence="1 2">
    <name type="scientific">Niabella drilacis (strain DSM 25811 / CCM 8410 / CCUG 62505 / LMG 26954 / E90)</name>
    <dbReference type="NCBI Taxonomy" id="1285928"/>
    <lineage>
        <taxon>Bacteria</taxon>
        <taxon>Pseudomonadati</taxon>
        <taxon>Bacteroidota</taxon>
        <taxon>Chitinophagia</taxon>
        <taxon>Chitinophagales</taxon>
        <taxon>Chitinophagaceae</taxon>
        <taxon>Niabella</taxon>
    </lineage>
</organism>
<dbReference type="InterPro" id="IPR045944">
    <property type="entry name" value="DUF6364"/>
</dbReference>
<proteinExistence type="predicted"/>
<name>A0A1G6SZN9_NIADE</name>
<dbReference type="Proteomes" id="UP000198757">
    <property type="component" value="Unassembled WGS sequence"/>
</dbReference>
<dbReference type="STRING" id="1285928.SAMN04487894_10733"/>
<keyword evidence="2" id="KW-1185">Reference proteome</keyword>
<dbReference type="EMBL" id="FMZO01000007">
    <property type="protein sequence ID" value="SDD22181.1"/>
    <property type="molecule type" value="Genomic_DNA"/>
</dbReference>